<evidence type="ECO:0000313" key="3">
    <source>
        <dbReference type="Proteomes" id="UP000734511"/>
    </source>
</evidence>
<gene>
    <name evidence="2" type="ORF">HCN08_00500</name>
</gene>
<dbReference type="EMBL" id="JAATEJ010000001">
    <property type="protein sequence ID" value="NJP41905.1"/>
    <property type="molecule type" value="Genomic_DNA"/>
</dbReference>
<keyword evidence="2" id="KW-0540">Nuclease</keyword>
<dbReference type="SMART" id="SM00507">
    <property type="entry name" value="HNHc"/>
    <property type="match status" value="1"/>
</dbReference>
<name>A0ABX0ZDX8_9ACTN</name>
<feature type="domain" description="HNH nuclease" evidence="1">
    <location>
        <begin position="138"/>
        <end position="194"/>
    </location>
</feature>
<keyword evidence="2" id="KW-0255">Endonuclease</keyword>
<accession>A0ABX0ZDX8</accession>
<protein>
    <submittedName>
        <fullName evidence="2">HNH endonuclease</fullName>
    </submittedName>
</protein>
<evidence type="ECO:0000259" key="1">
    <source>
        <dbReference type="SMART" id="SM00507"/>
    </source>
</evidence>
<reference evidence="2 3" key="1">
    <citation type="submission" date="2020-03" db="EMBL/GenBank/DDBJ databases">
        <title>WGS of actinomycetes isolated from Thailand.</title>
        <authorList>
            <person name="Thawai C."/>
        </authorList>
    </citation>
    <scope>NUCLEOTIDE SEQUENCE [LARGE SCALE GENOMIC DNA]</scope>
    <source>
        <strain evidence="2 3">PRB2-1</strain>
    </source>
</reference>
<evidence type="ECO:0000313" key="2">
    <source>
        <dbReference type="EMBL" id="NJP41905.1"/>
    </source>
</evidence>
<dbReference type="InterPro" id="IPR003615">
    <property type="entry name" value="HNH_nuc"/>
</dbReference>
<comment type="caution">
    <text evidence="2">The sequence shown here is derived from an EMBL/GenBank/DDBJ whole genome shotgun (WGS) entry which is preliminary data.</text>
</comment>
<dbReference type="GO" id="GO:0004519">
    <property type="term" value="F:endonuclease activity"/>
    <property type="evidence" value="ECO:0007669"/>
    <property type="project" value="UniProtKB-KW"/>
</dbReference>
<sequence length="206" mass="22685">MAARYTRELLEEAVRLAEHLDDAVRHCGGVPTPGSRRYLRGKLAEAGIDTSHLTTRRVRHTESRLREAVAAASSLKGVVRLLGVSQVGGNQAHIARRIAAYGIDTGHFTRAPARRRGPTGPALLRLRTPDEGRTPGRRLRRALLAGGVAERCGMCGTGPQWNGRPLTLEVDHVDGRWWDDRPGNLRLLCPNCHAVTDTYRGRKRPS</sequence>
<organism evidence="2 3">
    <name type="scientific">Actinacidiphila epipremni</name>
    <dbReference type="NCBI Taxonomy" id="2053013"/>
    <lineage>
        <taxon>Bacteria</taxon>
        <taxon>Bacillati</taxon>
        <taxon>Actinomycetota</taxon>
        <taxon>Actinomycetes</taxon>
        <taxon>Kitasatosporales</taxon>
        <taxon>Streptomycetaceae</taxon>
        <taxon>Actinacidiphila</taxon>
    </lineage>
</organism>
<dbReference type="CDD" id="cd00085">
    <property type="entry name" value="HNHc"/>
    <property type="match status" value="1"/>
</dbReference>
<proteinExistence type="predicted"/>
<keyword evidence="2" id="KW-0378">Hydrolase</keyword>
<keyword evidence="3" id="KW-1185">Reference proteome</keyword>
<dbReference type="Proteomes" id="UP000734511">
    <property type="component" value="Unassembled WGS sequence"/>
</dbReference>
<dbReference type="RefSeq" id="WP_167980787.1">
    <property type="nucleotide sequence ID" value="NZ_JAATEJ010000001.1"/>
</dbReference>